<comment type="caution">
    <text evidence="1">The sequence shown here is derived from an EMBL/GenBank/DDBJ whole genome shotgun (WGS) entry which is preliminary data.</text>
</comment>
<dbReference type="EMBL" id="JACGCI010000105">
    <property type="protein sequence ID" value="KAF6745504.1"/>
    <property type="molecule type" value="Genomic_DNA"/>
</dbReference>
<proteinExistence type="predicted"/>
<reference evidence="1 2" key="1">
    <citation type="submission" date="2020-07" db="EMBL/GenBank/DDBJ databases">
        <title>Comparative genomics of pyrophilous fungi reveals a link between fire events and developmental genes.</title>
        <authorList>
            <consortium name="DOE Joint Genome Institute"/>
            <person name="Steindorff A.S."/>
            <person name="Carver A."/>
            <person name="Calhoun S."/>
            <person name="Stillman K."/>
            <person name="Liu H."/>
            <person name="Lipzen A."/>
            <person name="Pangilinan J."/>
            <person name="Labutti K."/>
            <person name="Bruns T.D."/>
            <person name="Grigoriev I.V."/>
        </authorList>
    </citation>
    <scope>NUCLEOTIDE SEQUENCE [LARGE SCALE GENOMIC DNA]</scope>
    <source>
        <strain evidence="1 2">CBS 144469</strain>
    </source>
</reference>
<dbReference type="AlphaFoldDB" id="A0A8H6LX98"/>
<organism evidence="1 2">
    <name type="scientific">Ephemerocybe angulata</name>
    <dbReference type="NCBI Taxonomy" id="980116"/>
    <lineage>
        <taxon>Eukaryota</taxon>
        <taxon>Fungi</taxon>
        <taxon>Dikarya</taxon>
        <taxon>Basidiomycota</taxon>
        <taxon>Agaricomycotina</taxon>
        <taxon>Agaricomycetes</taxon>
        <taxon>Agaricomycetidae</taxon>
        <taxon>Agaricales</taxon>
        <taxon>Agaricineae</taxon>
        <taxon>Psathyrellaceae</taxon>
        <taxon>Ephemerocybe</taxon>
    </lineage>
</organism>
<evidence type="ECO:0000313" key="2">
    <source>
        <dbReference type="Proteomes" id="UP000521943"/>
    </source>
</evidence>
<evidence type="ECO:0000313" key="1">
    <source>
        <dbReference type="EMBL" id="KAF6745504.1"/>
    </source>
</evidence>
<accession>A0A8H6LX98</accession>
<dbReference type="Proteomes" id="UP000521943">
    <property type="component" value="Unassembled WGS sequence"/>
</dbReference>
<keyword evidence="2" id="KW-1185">Reference proteome</keyword>
<sequence>MSYLTLRDLRALHEVASLGGAIREHLRLRVTKLLMSFELVGPDTLEVMKSSDTVVSGSAALELVVPGTCVPNDLNMYCPAGRSSEMITHLLLHQYVPVGNTPSVHEPTQGQSDHHYRVHNGVRRLFRFSHLKRPLTLTLIESVSESSLLPIFFFHSTYVMNYCSSSEITCLYPEMTHNAKGAPEGFKE</sequence>
<dbReference type="OrthoDB" id="3067340at2759"/>
<gene>
    <name evidence="1" type="ORF">DFP72DRAFT_824415</name>
</gene>
<name>A0A8H6LX98_9AGAR</name>
<protein>
    <submittedName>
        <fullName evidence="1">Uncharacterized protein</fullName>
    </submittedName>
</protein>